<dbReference type="AlphaFoldDB" id="A0A813FH17"/>
<accession>A0A813FH17</accession>
<comment type="caution">
    <text evidence="1">The sequence shown here is derived from an EMBL/GenBank/DDBJ whole genome shotgun (WGS) entry which is preliminary data.</text>
</comment>
<organism evidence="1 2">
    <name type="scientific">Polarella glacialis</name>
    <name type="common">Dinoflagellate</name>
    <dbReference type="NCBI Taxonomy" id="89957"/>
    <lineage>
        <taxon>Eukaryota</taxon>
        <taxon>Sar</taxon>
        <taxon>Alveolata</taxon>
        <taxon>Dinophyceae</taxon>
        <taxon>Suessiales</taxon>
        <taxon>Suessiaceae</taxon>
        <taxon>Polarella</taxon>
    </lineage>
</organism>
<keyword evidence="2" id="KW-1185">Reference proteome</keyword>
<proteinExistence type="predicted"/>
<name>A0A813FH17_POLGL</name>
<evidence type="ECO:0000313" key="1">
    <source>
        <dbReference type="EMBL" id="CAE8609698.1"/>
    </source>
</evidence>
<protein>
    <submittedName>
        <fullName evidence="1">Uncharacterized protein</fullName>
    </submittedName>
</protein>
<reference evidence="1" key="1">
    <citation type="submission" date="2021-02" db="EMBL/GenBank/DDBJ databases">
        <authorList>
            <person name="Dougan E. K."/>
            <person name="Rhodes N."/>
            <person name="Thang M."/>
            <person name="Chan C."/>
        </authorList>
    </citation>
    <scope>NUCLEOTIDE SEQUENCE</scope>
</reference>
<sequence length="359" mass="40646">MGRGQANVPPLRWSLSIEQFIFFIGECAATDTWQALVAHKGGEGNITMYDLKDHFIVPWTAGTGSSIALLMNSGYEEGYGDPVELMISHAWGGAAVETYNCLQNIVNHNGIPTTARIFFCTLSMYQPEDGAKGGLSIAEQLTRRPFAVIIDSKPKHGMHVVHTTVFEVYSRLWTVHEIDEAVVAGVQIFGTFDFYAFDLGKLRAIHEIDASKAECRPEDRPALTQQIDERGGFHRLSRVIQEKRAVMLNAYEKFRAQFEDATDVNGHHAMGYPETKDRKRQFDWTQTEESDRPWHPCDSFAAYHYVSVDWDFSEKWSCALQNVKKEFDISSSELVRKMLPLGKRAYPFGLPSRVDLPLE</sequence>
<dbReference type="Proteomes" id="UP000654075">
    <property type="component" value="Unassembled WGS sequence"/>
</dbReference>
<evidence type="ECO:0000313" key="2">
    <source>
        <dbReference type="Proteomes" id="UP000654075"/>
    </source>
</evidence>
<dbReference type="OrthoDB" id="10573137at2759"/>
<dbReference type="EMBL" id="CAJNNV010024384">
    <property type="protein sequence ID" value="CAE8609698.1"/>
    <property type="molecule type" value="Genomic_DNA"/>
</dbReference>
<gene>
    <name evidence="1" type="ORF">PGLA1383_LOCUS27530</name>
</gene>